<dbReference type="PANTHER" id="PTHR37953">
    <property type="entry name" value="UPF0127 PROTEIN MJ1496"/>
    <property type="match status" value="1"/>
</dbReference>
<dbReference type="Gene3D" id="2.60.120.1140">
    <property type="entry name" value="Protein of unknown function DUF192"/>
    <property type="match status" value="1"/>
</dbReference>
<sequence>MIKRHLKVEVADTPHKHEQGLMFRNKLGEEEGMLFKFKYPHKLSFWGVNTYLPLAIAFISADNKITKIDNIKPLSYKVVASDSDCVMAIEANWDFFSSNKVNVGDKVEIVKDDQGALIKFY</sequence>
<evidence type="ECO:0000313" key="1">
    <source>
        <dbReference type="EMBL" id="KKM60264.1"/>
    </source>
</evidence>
<comment type="caution">
    <text evidence="1">The sequence shown here is derived from an EMBL/GenBank/DDBJ whole genome shotgun (WGS) entry which is preliminary data.</text>
</comment>
<reference evidence="1" key="1">
    <citation type="journal article" date="2015" name="Nature">
        <title>Complex archaea that bridge the gap between prokaryotes and eukaryotes.</title>
        <authorList>
            <person name="Spang A."/>
            <person name="Saw J.H."/>
            <person name="Jorgensen S.L."/>
            <person name="Zaremba-Niedzwiedzka K."/>
            <person name="Martijn J."/>
            <person name="Lind A.E."/>
            <person name="van Eijk R."/>
            <person name="Schleper C."/>
            <person name="Guy L."/>
            <person name="Ettema T.J."/>
        </authorList>
    </citation>
    <scope>NUCLEOTIDE SEQUENCE</scope>
</reference>
<evidence type="ECO:0008006" key="2">
    <source>
        <dbReference type="Google" id="ProtNLM"/>
    </source>
</evidence>
<dbReference type="AlphaFoldDB" id="A0A0F9ISE5"/>
<organism evidence="1">
    <name type="scientific">marine sediment metagenome</name>
    <dbReference type="NCBI Taxonomy" id="412755"/>
    <lineage>
        <taxon>unclassified sequences</taxon>
        <taxon>metagenomes</taxon>
        <taxon>ecological metagenomes</taxon>
    </lineage>
</organism>
<dbReference type="PANTHER" id="PTHR37953:SF1">
    <property type="entry name" value="UPF0127 PROTEIN MJ1496"/>
    <property type="match status" value="1"/>
</dbReference>
<proteinExistence type="predicted"/>
<dbReference type="EMBL" id="LAZR01011712">
    <property type="protein sequence ID" value="KKM60264.1"/>
    <property type="molecule type" value="Genomic_DNA"/>
</dbReference>
<dbReference type="InterPro" id="IPR038695">
    <property type="entry name" value="Saro_0823-like_sf"/>
</dbReference>
<protein>
    <recommendedName>
        <fullName evidence="2">DUF192 domain-containing protein</fullName>
    </recommendedName>
</protein>
<dbReference type="Pfam" id="PF02643">
    <property type="entry name" value="DUF192"/>
    <property type="match status" value="1"/>
</dbReference>
<name>A0A0F9ISE5_9ZZZZ</name>
<dbReference type="InterPro" id="IPR003795">
    <property type="entry name" value="DUF192"/>
</dbReference>
<gene>
    <name evidence="1" type="ORF">LCGC14_1543640</name>
</gene>
<accession>A0A0F9ISE5</accession>